<sequence>MLSGPIMLKSTSSELPMVVCSSTCVNRPTVSIISYLKYPIKIRPIERIDKSLVAIVWTNVWLFLYIKIQIPVFFNQYIDYQVLLYSDYVIFDRDYETIQLFYMMIICCVIKSVFF</sequence>
<gene>
    <name evidence="2" type="ORF">BDA99DRAFT_537478</name>
</gene>
<evidence type="ECO:0000313" key="2">
    <source>
        <dbReference type="EMBL" id="KAI9262132.1"/>
    </source>
</evidence>
<dbReference type="Proteomes" id="UP001209540">
    <property type="component" value="Unassembled WGS sequence"/>
</dbReference>
<name>A0AAD5PDC1_9FUNG</name>
<feature type="transmembrane region" description="Helical" evidence="1">
    <location>
        <begin position="52"/>
        <end position="78"/>
    </location>
</feature>
<keyword evidence="1" id="KW-0472">Membrane</keyword>
<dbReference type="EMBL" id="JAIXMP010000014">
    <property type="protein sequence ID" value="KAI9262132.1"/>
    <property type="molecule type" value="Genomic_DNA"/>
</dbReference>
<dbReference type="AlphaFoldDB" id="A0AAD5PDC1"/>
<feature type="transmembrane region" description="Helical" evidence="1">
    <location>
        <begin position="98"/>
        <end position="114"/>
    </location>
</feature>
<accession>A0AAD5PDC1</accession>
<organism evidence="2 3">
    <name type="scientific">Phascolomyces articulosus</name>
    <dbReference type="NCBI Taxonomy" id="60185"/>
    <lineage>
        <taxon>Eukaryota</taxon>
        <taxon>Fungi</taxon>
        <taxon>Fungi incertae sedis</taxon>
        <taxon>Mucoromycota</taxon>
        <taxon>Mucoromycotina</taxon>
        <taxon>Mucoromycetes</taxon>
        <taxon>Mucorales</taxon>
        <taxon>Lichtheimiaceae</taxon>
        <taxon>Phascolomyces</taxon>
    </lineage>
</organism>
<reference evidence="2" key="1">
    <citation type="journal article" date="2022" name="IScience">
        <title>Evolution of zygomycete secretomes and the origins of terrestrial fungal ecologies.</title>
        <authorList>
            <person name="Chang Y."/>
            <person name="Wang Y."/>
            <person name="Mondo S."/>
            <person name="Ahrendt S."/>
            <person name="Andreopoulos W."/>
            <person name="Barry K."/>
            <person name="Beard J."/>
            <person name="Benny G.L."/>
            <person name="Blankenship S."/>
            <person name="Bonito G."/>
            <person name="Cuomo C."/>
            <person name="Desiro A."/>
            <person name="Gervers K.A."/>
            <person name="Hundley H."/>
            <person name="Kuo A."/>
            <person name="LaButti K."/>
            <person name="Lang B.F."/>
            <person name="Lipzen A."/>
            <person name="O'Donnell K."/>
            <person name="Pangilinan J."/>
            <person name="Reynolds N."/>
            <person name="Sandor L."/>
            <person name="Smith M.E."/>
            <person name="Tsang A."/>
            <person name="Grigoriev I.V."/>
            <person name="Stajich J.E."/>
            <person name="Spatafora J.W."/>
        </authorList>
    </citation>
    <scope>NUCLEOTIDE SEQUENCE</scope>
    <source>
        <strain evidence="2">RSA 2281</strain>
    </source>
</reference>
<evidence type="ECO:0000256" key="1">
    <source>
        <dbReference type="SAM" id="Phobius"/>
    </source>
</evidence>
<reference evidence="2" key="2">
    <citation type="submission" date="2023-02" db="EMBL/GenBank/DDBJ databases">
        <authorList>
            <consortium name="DOE Joint Genome Institute"/>
            <person name="Mondo S.J."/>
            <person name="Chang Y."/>
            <person name="Wang Y."/>
            <person name="Ahrendt S."/>
            <person name="Andreopoulos W."/>
            <person name="Barry K."/>
            <person name="Beard J."/>
            <person name="Benny G.L."/>
            <person name="Blankenship S."/>
            <person name="Bonito G."/>
            <person name="Cuomo C."/>
            <person name="Desiro A."/>
            <person name="Gervers K.A."/>
            <person name="Hundley H."/>
            <person name="Kuo A."/>
            <person name="LaButti K."/>
            <person name="Lang B.F."/>
            <person name="Lipzen A."/>
            <person name="O'Donnell K."/>
            <person name="Pangilinan J."/>
            <person name="Reynolds N."/>
            <person name="Sandor L."/>
            <person name="Smith M.W."/>
            <person name="Tsang A."/>
            <person name="Grigoriev I.V."/>
            <person name="Stajich J.E."/>
            <person name="Spatafora J.W."/>
        </authorList>
    </citation>
    <scope>NUCLEOTIDE SEQUENCE</scope>
    <source>
        <strain evidence="2">RSA 2281</strain>
    </source>
</reference>
<proteinExistence type="predicted"/>
<protein>
    <submittedName>
        <fullName evidence="2">Uncharacterized protein</fullName>
    </submittedName>
</protein>
<keyword evidence="1" id="KW-0812">Transmembrane</keyword>
<comment type="caution">
    <text evidence="2">The sequence shown here is derived from an EMBL/GenBank/DDBJ whole genome shotgun (WGS) entry which is preliminary data.</text>
</comment>
<evidence type="ECO:0000313" key="3">
    <source>
        <dbReference type="Proteomes" id="UP001209540"/>
    </source>
</evidence>
<keyword evidence="1" id="KW-1133">Transmembrane helix</keyword>
<keyword evidence="3" id="KW-1185">Reference proteome</keyword>